<name>A0A2T7DWB3_9POAL</name>
<feature type="region of interest" description="Disordered" evidence="1">
    <location>
        <begin position="1"/>
        <end position="133"/>
    </location>
</feature>
<dbReference type="Proteomes" id="UP000244336">
    <property type="component" value="Chromosome 4"/>
</dbReference>
<organism evidence="2 3">
    <name type="scientific">Panicum hallii var. hallii</name>
    <dbReference type="NCBI Taxonomy" id="1504633"/>
    <lineage>
        <taxon>Eukaryota</taxon>
        <taxon>Viridiplantae</taxon>
        <taxon>Streptophyta</taxon>
        <taxon>Embryophyta</taxon>
        <taxon>Tracheophyta</taxon>
        <taxon>Spermatophyta</taxon>
        <taxon>Magnoliopsida</taxon>
        <taxon>Liliopsida</taxon>
        <taxon>Poales</taxon>
        <taxon>Poaceae</taxon>
        <taxon>PACMAD clade</taxon>
        <taxon>Panicoideae</taxon>
        <taxon>Panicodae</taxon>
        <taxon>Paniceae</taxon>
        <taxon>Panicinae</taxon>
        <taxon>Panicum</taxon>
        <taxon>Panicum sect. Panicum</taxon>
    </lineage>
</organism>
<keyword evidence="3" id="KW-1185">Reference proteome</keyword>
<proteinExistence type="predicted"/>
<gene>
    <name evidence="2" type="ORF">GQ55_4G076500</name>
</gene>
<accession>A0A2T7DWB3</accession>
<feature type="compositionally biased region" description="Polar residues" evidence="1">
    <location>
        <begin position="38"/>
        <end position="48"/>
    </location>
</feature>
<evidence type="ECO:0000313" key="3">
    <source>
        <dbReference type="Proteomes" id="UP000244336"/>
    </source>
</evidence>
<evidence type="ECO:0000313" key="2">
    <source>
        <dbReference type="EMBL" id="PUZ59855.1"/>
    </source>
</evidence>
<reference evidence="2 3" key="1">
    <citation type="submission" date="2018-04" db="EMBL/GenBank/DDBJ databases">
        <title>WGS assembly of Panicum hallii var. hallii HAL2.</title>
        <authorList>
            <person name="Lovell J."/>
            <person name="Jenkins J."/>
            <person name="Lowry D."/>
            <person name="Mamidi S."/>
            <person name="Sreedasyam A."/>
            <person name="Weng X."/>
            <person name="Barry K."/>
            <person name="Bonette J."/>
            <person name="Campitelli B."/>
            <person name="Daum C."/>
            <person name="Gordon S."/>
            <person name="Gould B."/>
            <person name="Lipzen A."/>
            <person name="MacQueen A."/>
            <person name="Palacio-Mejia J."/>
            <person name="Plott C."/>
            <person name="Shakirov E."/>
            <person name="Shu S."/>
            <person name="Yoshinaga Y."/>
            <person name="Zane M."/>
            <person name="Rokhsar D."/>
            <person name="Grimwood J."/>
            <person name="Schmutz J."/>
            <person name="Juenger T."/>
        </authorList>
    </citation>
    <scope>NUCLEOTIDE SEQUENCE [LARGE SCALE GENOMIC DNA]</scope>
    <source>
        <strain evidence="3">cv. HAL2</strain>
    </source>
</reference>
<protein>
    <submittedName>
        <fullName evidence="2">Uncharacterized protein</fullName>
    </submittedName>
</protein>
<sequence>MPPGSLSPAPAPKPPAAPPPPPPLSPLPHPTLSSAASCSIQRLPSRTVQVPLASPRPPRPGGAPAGARQGGGVLARPLDRPRPAQVVPAPPAVAARPHPSLPRPAPLVPARSSPSVPAKAGGTSCAPQTRTRS</sequence>
<dbReference type="Gramene" id="PUZ59855">
    <property type="protein sequence ID" value="PUZ59855"/>
    <property type="gene ID" value="GQ55_4G076500"/>
</dbReference>
<feature type="compositionally biased region" description="Pro residues" evidence="1">
    <location>
        <begin position="1"/>
        <end position="29"/>
    </location>
</feature>
<dbReference type="PRINTS" id="PR01217">
    <property type="entry name" value="PRICHEXTENSN"/>
</dbReference>
<feature type="compositionally biased region" description="Low complexity" evidence="1">
    <location>
        <begin position="83"/>
        <end position="97"/>
    </location>
</feature>
<dbReference type="EMBL" id="CM009752">
    <property type="protein sequence ID" value="PUZ59855.1"/>
    <property type="molecule type" value="Genomic_DNA"/>
</dbReference>
<dbReference type="AlphaFoldDB" id="A0A2T7DWB3"/>
<evidence type="ECO:0000256" key="1">
    <source>
        <dbReference type="SAM" id="MobiDB-lite"/>
    </source>
</evidence>